<evidence type="ECO:0000313" key="3">
    <source>
        <dbReference type="Proteomes" id="UP001552299"/>
    </source>
</evidence>
<sequence length="527" mass="59300">MQKVICRLPAQLTIGCPAPPVISTIDLTDYDFPFLMSPWSLIFPLRTWTIVSGQRPNFSQKKQTMITIVLYAFIYRDHFNLSASAVFSFLLLISISLDNFYTLLCSKELNITTDTVGELFIVGTADPALALQEFCGCSRGRYSSASSIRDFWTSPVACPGNSASHTAVQKKIYYWKPTMYATLDELPVYDLNSYSFLYVFFRHLSSLKTIIIIKLFYYFAYTVLAVLNSCFVVSLFISLLGVRFEQLSNGNDRNRASPTYCYRLFSNSQLKTVIRHIISRTAVLKLINEIRRPEGASTVVDPRYRYHEALENINNLGHLGAVLWVGADAAQSESSSLPRAPERVVTGELWIHDAAQLPAVPQVGLGPFHQLLLLLWPRLVDRSAPRQKLHKHHAEAVDVVLSCQPCVPITRVLTCVSSPDGPILASPKSDSLALKSCIMHTVYIRTGRIRRWNWIWKITDRVEKDVGCLEVAINDGLLRAVKESKPSCCSANTLLLFILSLHADADGQISNLLLKRWFSRLPRAMNS</sequence>
<organism evidence="2 3">
    <name type="scientific">Dendrobium thyrsiflorum</name>
    <name type="common">Pinecone-like raceme dendrobium</name>
    <name type="synonym">Orchid</name>
    <dbReference type="NCBI Taxonomy" id="117978"/>
    <lineage>
        <taxon>Eukaryota</taxon>
        <taxon>Viridiplantae</taxon>
        <taxon>Streptophyta</taxon>
        <taxon>Embryophyta</taxon>
        <taxon>Tracheophyta</taxon>
        <taxon>Spermatophyta</taxon>
        <taxon>Magnoliopsida</taxon>
        <taxon>Liliopsida</taxon>
        <taxon>Asparagales</taxon>
        <taxon>Orchidaceae</taxon>
        <taxon>Epidendroideae</taxon>
        <taxon>Malaxideae</taxon>
        <taxon>Dendrobiinae</taxon>
        <taxon>Dendrobium</taxon>
    </lineage>
</organism>
<keyword evidence="1" id="KW-1133">Transmembrane helix</keyword>
<reference evidence="2 3" key="1">
    <citation type="journal article" date="2024" name="Plant Biotechnol. J.">
        <title>Dendrobium thyrsiflorum genome and its molecular insights into genes involved in important horticultural traits.</title>
        <authorList>
            <person name="Chen B."/>
            <person name="Wang J.Y."/>
            <person name="Zheng P.J."/>
            <person name="Li K.L."/>
            <person name="Liang Y.M."/>
            <person name="Chen X.F."/>
            <person name="Zhang C."/>
            <person name="Zhao X."/>
            <person name="He X."/>
            <person name="Zhang G.Q."/>
            <person name="Liu Z.J."/>
            <person name="Xu Q."/>
        </authorList>
    </citation>
    <scope>NUCLEOTIDE SEQUENCE [LARGE SCALE GENOMIC DNA]</scope>
    <source>
        <strain evidence="2">GZMU011</strain>
    </source>
</reference>
<name>A0ABD0UNG2_DENTH</name>
<keyword evidence="1" id="KW-0472">Membrane</keyword>
<feature type="transmembrane region" description="Helical" evidence="1">
    <location>
        <begin position="215"/>
        <end position="242"/>
    </location>
</feature>
<dbReference type="Proteomes" id="UP001552299">
    <property type="component" value="Unassembled WGS sequence"/>
</dbReference>
<gene>
    <name evidence="2" type="ORF">M5K25_017732</name>
</gene>
<comment type="caution">
    <text evidence="2">The sequence shown here is derived from an EMBL/GenBank/DDBJ whole genome shotgun (WGS) entry which is preliminary data.</text>
</comment>
<keyword evidence="3" id="KW-1185">Reference proteome</keyword>
<evidence type="ECO:0000256" key="1">
    <source>
        <dbReference type="SAM" id="Phobius"/>
    </source>
</evidence>
<evidence type="ECO:0000313" key="2">
    <source>
        <dbReference type="EMBL" id="KAL0914219.1"/>
    </source>
</evidence>
<protein>
    <submittedName>
        <fullName evidence="2">Uncharacterized protein</fullName>
    </submittedName>
</protein>
<keyword evidence="1" id="KW-0812">Transmembrane</keyword>
<dbReference type="AlphaFoldDB" id="A0ABD0UNG2"/>
<dbReference type="EMBL" id="JANQDX010000013">
    <property type="protein sequence ID" value="KAL0914219.1"/>
    <property type="molecule type" value="Genomic_DNA"/>
</dbReference>
<proteinExistence type="predicted"/>
<accession>A0ABD0UNG2</accession>